<organism evidence="1">
    <name type="scientific">uncultured Caudovirales phage</name>
    <dbReference type="NCBI Taxonomy" id="2100421"/>
    <lineage>
        <taxon>Viruses</taxon>
        <taxon>Duplodnaviria</taxon>
        <taxon>Heunggongvirae</taxon>
        <taxon>Uroviricota</taxon>
        <taxon>Caudoviricetes</taxon>
        <taxon>Peduoviridae</taxon>
        <taxon>Maltschvirus</taxon>
        <taxon>Maltschvirus maltsch</taxon>
    </lineage>
</organism>
<gene>
    <name evidence="1" type="ORF">UFOVP972_230</name>
</gene>
<accession>A0A6J5Q235</accession>
<name>A0A6J5Q235_9CAUD</name>
<protein>
    <submittedName>
        <fullName evidence="1">Uncharacterized protein</fullName>
    </submittedName>
</protein>
<evidence type="ECO:0000313" key="1">
    <source>
        <dbReference type="EMBL" id="CAB4175518.1"/>
    </source>
</evidence>
<proteinExistence type="predicted"/>
<sequence>MKRVMSFRQYKLNEMEEMESPFELDESLLDELVEIVGSEEDVEEAAEEAYDDLVDAAEKGELEMSDEDMPEKLVIAALLVKLVQKGKLGPDDADGLIEKYLG</sequence>
<dbReference type="EMBL" id="LR796923">
    <property type="protein sequence ID" value="CAB4175518.1"/>
    <property type="molecule type" value="Genomic_DNA"/>
</dbReference>
<reference evidence="1" key="1">
    <citation type="submission" date="2020-05" db="EMBL/GenBank/DDBJ databases">
        <authorList>
            <person name="Chiriac C."/>
            <person name="Salcher M."/>
            <person name="Ghai R."/>
            <person name="Kavagutti S V."/>
        </authorList>
    </citation>
    <scope>NUCLEOTIDE SEQUENCE</scope>
</reference>